<keyword evidence="4" id="KW-1185">Reference proteome</keyword>
<dbReference type="EMBL" id="SJPO01000007">
    <property type="protein sequence ID" value="TWT75585.1"/>
    <property type="molecule type" value="Genomic_DNA"/>
</dbReference>
<dbReference type="Proteomes" id="UP000318478">
    <property type="component" value="Unassembled WGS sequence"/>
</dbReference>
<reference evidence="3 4" key="1">
    <citation type="submission" date="2019-02" db="EMBL/GenBank/DDBJ databases">
        <title>Deep-cultivation of Planctomycetes and their phenomic and genomic characterization uncovers novel biology.</title>
        <authorList>
            <person name="Wiegand S."/>
            <person name="Jogler M."/>
            <person name="Boedeker C."/>
            <person name="Pinto D."/>
            <person name="Vollmers J."/>
            <person name="Rivas-Marin E."/>
            <person name="Kohn T."/>
            <person name="Peeters S.H."/>
            <person name="Heuer A."/>
            <person name="Rast P."/>
            <person name="Oberbeckmann S."/>
            <person name="Bunk B."/>
            <person name="Jeske O."/>
            <person name="Meyerdierks A."/>
            <person name="Storesund J.E."/>
            <person name="Kallscheuer N."/>
            <person name="Luecker S."/>
            <person name="Lage O.M."/>
            <person name="Pohl T."/>
            <person name="Merkel B.J."/>
            <person name="Hornburger P."/>
            <person name="Mueller R.-W."/>
            <person name="Bruemmer F."/>
            <person name="Labrenz M."/>
            <person name="Spormann A.M."/>
            <person name="Op Den Camp H."/>
            <person name="Overmann J."/>
            <person name="Amann R."/>
            <person name="Jetten M.S.M."/>
            <person name="Mascher T."/>
            <person name="Medema M.H."/>
            <person name="Devos D.P."/>
            <person name="Kaster A.-K."/>
            <person name="Ovreas L."/>
            <person name="Rohde M."/>
            <person name="Galperin M.Y."/>
            <person name="Jogler C."/>
        </authorList>
    </citation>
    <scope>NUCLEOTIDE SEQUENCE [LARGE SCALE GENOMIC DNA]</scope>
    <source>
        <strain evidence="3 4">Pla123a</strain>
    </source>
</reference>
<feature type="signal peptide" evidence="2">
    <location>
        <begin position="1"/>
        <end position="41"/>
    </location>
</feature>
<evidence type="ECO:0000313" key="4">
    <source>
        <dbReference type="Proteomes" id="UP000318478"/>
    </source>
</evidence>
<organism evidence="3 4">
    <name type="scientific">Posidoniimonas polymericola</name>
    <dbReference type="NCBI Taxonomy" id="2528002"/>
    <lineage>
        <taxon>Bacteria</taxon>
        <taxon>Pseudomonadati</taxon>
        <taxon>Planctomycetota</taxon>
        <taxon>Planctomycetia</taxon>
        <taxon>Pirellulales</taxon>
        <taxon>Lacipirellulaceae</taxon>
        <taxon>Posidoniimonas</taxon>
    </lineage>
</organism>
<name>A0A5C5YKY5_9BACT</name>
<evidence type="ECO:0000256" key="1">
    <source>
        <dbReference type="SAM" id="MobiDB-lite"/>
    </source>
</evidence>
<evidence type="ECO:0008006" key="5">
    <source>
        <dbReference type="Google" id="ProtNLM"/>
    </source>
</evidence>
<dbReference type="InterPro" id="IPR011989">
    <property type="entry name" value="ARM-like"/>
</dbReference>
<proteinExistence type="predicted"/>
<feature type="region of interest" description="Disordered" evidence="1">
    <location>
        <begin position="244"/>
        <end position="265"/>
    </location>
</feature>
<evidence type="ECO:0000313" key="3">
    <source>
        <dbReference type="EMBL" id="TWT75585.1"/>
    </source>
</evidence>
<feature type="chain" id="PRO_5023038069" description="HEAT repeat protein" evidence="2">
    <location>
        <begin position="42"/>
        <end position="300"/>
    </location>
</feature>
<dbReference type="AlphaFoldDB" id="A0A5C5YKY5"/>
<evidence type="ECO:0000256" key="2">
    <source>
        <dbReference type="SAM" id="SignalP"/>
    </source>
</evidence>
<accession>A0A5C5YKY5</accession>
<sequence length="300" mass="30850" precursor="true">MNDRRKVGPLRARAGSVATRVAASVSIAALCLAVLAPSAMAGPIVPPPVEPVAAPTGFWANASWACRRVKLRCQTSAAGKFLTNAIRPVSKLTGGLIPVPNDNHFAGAIELHATKPAGMAPGATPKPPPPPPPGVAAAAAIKAEQSQAKLRREAVAYLAGLDCRYYPEAEAALIASLRADRDECVRLEAARALLSGCCCTPATTKALFISASGTDDDGNPCERSTRVRRTALAAWQKCQSCVTSAPTTPPEAPIGALPTDGELLPASYEDGATEAAHAPVEDAEPASGGGLLEIWRAAGR</sequence>
<dbReference type="Gene3D" id="1.25.10.10">
    <property type="entry name" value="Leucine-rich Repeat Variant"/>
    <property type="match status" value="1"/>
</dbReference>
<gene>
    <name evidence="3" type="ORF">Pla123a_30950</name>
</gene>
<protein>
    <recommendedName>
        <fullName evidence="5">HEAT repeat protein</fullName>
    </recommendedName>
</protein>
<keyword evidence="2" id="KW-0732">Signal</keyword>
<comment type="caution">
    <text evidence="3">The sequence shown here is derived from an EMBL/GenBank/DDBJ whole genome shotgun (WGS) entry which is preliminary data.</text>
</comment>